<dbReference type="AlphaFoldDB" id="A0AAN2FG86"/>
<protein>
    <submittedName>
        <fullName evidence="1">Uncharacterized protein</fullName>
    </submittedName>
</protein>
<dbReference type="EMBL" id="OW970315">
    <property type="protein sequence ID" value="CAH6345749.1"/>
    <property type="molecule type" value="Genomic_DNA"/>
</dbReference>
<reference evidence="1" key="1">
    <citation type="submission" date="2022-05" db="EMBL/GenBank/DDBJ databases">
        <authorList>
            <person name="Pothier F. J."/>
        </authorList>
    </citation>
    <scope>NUCLEOTIDE SEQUENCE</scope>
    <source>
        <strain evidence="1">DAPP-PG734</strain>
    </source>
</reference>
<name>A0AAN2FG86_ENTAG</name>
<gene>
    <name evidence="1" type="ORF">DAPPPG734_20685</name>
</gene>
<evidence type="ECO:0000313" key="1">
    <source>
        <dbReference type="EMBL" id="CAH6345749.1"/>
    </source>
</evidence>
<sequence>MQLIRMRISRSAWQKRSAEDWQRILVFTDRTKLKAMGAYACSKASRRPDKNAGSVFEQRNALARLLAHLRDEVRTKNAGSVFEQRNALARLLAHLRDEVRTKNAGSVFEQRNALARLRAHLRDEVRNRPRLACQGWRLCVRRMPPEPVRDLNSPAEGSFLEPFFISTQLQAALLAGQRALPGYSSSFSVISLNLFIFWRYLQ</sequence>
<evidence type="ECO:0000313" key="2">
    <source>
        <dbReference type="Proteomes" id="UP001158961"/>
    </source>
</evidence>
<proteinExistence type="predicted"/>
<accession>A0AAN2FG86</accession>
<dbReference type="Proteomes" id="UP001158961">
    <property type="component" value="Chromosome"/>
</dbReference>
<organism evidence="1 2">
    <name type="scientific">Enterobacter agglomerans</name>
    <name type="common">Erwinia herbicola</name>
    <name type="synonym">Pantoea agglomerans</name>
    <dbReference type="NCBI Taxonomy" id="549"/>
    <lineage>
        <taxon>Bacteria</taxon>
        <taxon>Pseudomonadati</taxon>
        <taxon>Pseudomonadota</taxon>
        <taxon>Gammaproteobacteria</taxon>
        <taxon>Enterobacterales</taxon>
        <taxon>Erwiniaceae</taxon>
        <taxon>Pantoea</taxon>
        <taxon>Pantoea agglomerans group</taxon>
    </lineage>
</organism>